<dbReference type="SUPFAM" id="SSF54637">
    <property type="entry name" value="Thioesterase/thiol ester dehydrase-isomerase"/>
    <property type="match status" value="1"/>
</dbReference>
<sequence length="153" mass="16144">MNGKENGGGSSRMTEDARITIAEFERIVEESLPLAAAWKIETRALHHGRATLRLGFDAGFLRPGGTISGPIQMGLADVAIFAALLGAIGPVPGAVTSNLSINFLRRPKPSPLIAEARMLKVGRKLAVGEVELYSEGDPEMLAHVVATYAIPAA</sequence>
<dbReference type="GO" id="GO:0016790">
    <property type="term" value="F:thiolester hydrolase activity"/>
    <property type="evidence" value="ECO:0007669"/>
    <property type="project" value="UniProtKB-ARBA"/>
</dbReference>
<evidence type="ECO:0000259" key="1">
    <source>
        <dbReference type="Pfam" id="PF03061"/>
    </source>
</evidence>
<name>A0A8J2YWK8_9PROT</name>
<reference evidence="2" key="1">
    <citation type="journal article" date="2014" name="Int. J. Syst. Evol. Microbiol.">
        <title>Complete genome sequence of Corynebacterium casei LMG S-19264T (=DSM 44701T), isolated from a smear-ripened cheese.</title>
        <authorList>
            <consortium name="US DOE Joint Genome Institute (JGI-PGF)"/>
            <person name="Walter F."/>
            <person name="Albersmeier A."/>
            <person name="Kalinowski J."/>
            <person name="Ruckert C."/>
        </authorList>
    </citation>
    <scope>NUCLEOTIDE SEQUENCE</scope>
    <source>
        <strain evidence="2">CGMCC 1.15725</strain>
    </source>
</reference>
<evidence type="ECO:0000313" key="2">
    <source>
        <dbReference type="EMBL" id="GGF28341.1"/>
    </source>
</evidence>
<keyword evidence="3" id="KW-1185">Reference proteome</keyword>
<protein>
    <recommendedName>
        <fullName evidence="1">Thioesterase domain-containing protein</fullName>
    </recommendedName>
</protein>
<reference evidence="2" key="2">
    <citation type="submission" date="2020-09" db="EMBL/GenBank/DDBJ databases">
        <authorList>
            <person name="Sun Q."/>
            <person name="Zhou Y."/>
        </authorList>
    </citation>
    <scope>NUCLEOTIDE SEQUENCE</scope>
    <source>
        <strain evidence="2">CGMCC 1.15725</strain>
    </source>
</reference>
<proteinExistence type="predicted"/>
<accession>A0A8J2YWK8</accession>
<dbReference type="InterPro" id="IPR029069">
    <property type="entry name" value="HotDog_dom_sf"/>
</dbReference>
<dbReference type="CDD" id="cd03443">
    <property type="entry name" value="PaaI_thioesterase"/>
    <property type="match status" value="1"/>
</dbReference>
<dbReference type="Proteomes" id="UP000646365">
    <property type="component" value="Unassembled WGS sequence"/>
</dbReference>
<dbReference type="Gene3D" id="3.10.129.10">
    <property type="entry name" value="Hotdog Thioesterase"/>
    <property type="match status" value="1"/>
</dbReference>
<comment type="caution">
    <text evidence="2">The sequence shown here is derived from an EMBL/GenBank/DDBJ whole genome shotgun (WGS) entry which is preliminary data.</text>
</comment>
<dbReference type="AlphaFoldDB" id="A0A8J2YWK8"/>
<dbReference type="Pfam" id="PF03061">
    <property type="entry name" value="4HBT"/>
    <property type="match status" value="1"/>
</dbReference>
<organism evidence="2 3">
    <name type="scientific">Aliidongia dinghuensis</name>
    <dbReference type="NCBI Taxonomy" id="1867774"/>
    <lineage>
        <taxon>Bacteria</taxon>
        <taxon>Pseudomonadati</taxon>
        <taxon>Pseudomonadota</taxon>
        <taxon>Alphaproteobacteria</taxon>
        <taxon>Rhodospirillales</taxon>
        <taxon>Dongiaceae</taxon>
        <taxon>Aliidongia</taxon>
    </lineage>
</organism>
<evidence type="ECO:0000313" key="3">
    <source>
        <dbReference type="Proteomes" id="UP000646365"/>
    </source>
</evidence>
<feature type="domain" description="Thioesterase" evidence="1">
    <location>
        <begin position="64"/>
        <end position="139"/>
    </location>
</feature>
<gene>
    <name evidence="2" type="ORF">GCM10011611_37990</name>
</gene>
<dbReference type="EMBL" id="BMJQ01000010">
    <property type="protein sequence ID" value="GGF28341.1"/>
    <property type="molecule type" value="Genomic_DNA"/>
</dbReference>
<dbReference type="InterPro" id="IPR006683">
    <property type="entry name" value="Thioestr_dom"/>
</dbReference>